<dbReference type="InterPro" id="IPR003660">
    <property type="entry name" value="HAMP_dom"/>
</dbReference>
<evidence type="ECO:0000313" key="9">
    <source>
        <dbReference type="Proteomes" id="UP000033649"/>
    </source>
</evidence>
<dbReference type="PANTHER" id="PTHR43531">
    <property type="entry name" value="PROTEIN ICFG"/>
    <property type="match status" value="1"/>
</dbReference>
<dbReference type="AlphaFoldDB" id="A0A0F5FL86"/>
<dbReference type="STRING" id="429727.VE26_06850"/>
<keyword evidence="5" id="KW-0472">Membrane</keyword>
<dbReference type="EMBL" id="JZEY01000054">
    <property type="protein sequence ID" value="KKB09601.1"/>
    <property type="molecule type" value="Genomic_DNA"/>
</dbReference>
<evidence type="ECO:0000256" key="4">
    <source>
        <dbReference type="PROSITE-ProRule" id="PRU00284"/>
    </source>
</evidence>
<evidence type="ECO:0008006" key="10">
    <source>
        <dbReference type="Google" id="ProtNLM"/>
    </source>
</evidence>
<dbReference type="OrthoDB" id="3289104at2"/>
<dbReference type="Gene3D" id="1.10.287.950">
    <property type="entry name" value="Methyl-accepting chemotaxis protein"/>
    <property type="match status" value="1"/>
</dbReference>
<dbReference type="Pfam" id="PF00015">
    <property type="entry name" value="MCPsignal"/>
    <property type="match status" value="1"/>
</dbReference>
<dbReference type="PROSITE" id="PS50111">
    <property type="entry name" value="CHEMOTAXIS_TRANSDUC_2"/>
    <property type="match status" value="1"/>
</dbReference>
<feature type="domain" description="HAMP" evidence="7">
    <location>
        <begin position="323"/>
        <end position="375"/>
    </location>
</feature>
<dbReference type="Pfam" id="PF18947">
    <property type="entry name" value="HAMP_2"/>
    <property type="match status" value="1"/>
</dbReference>
<dbReference type="RefSeq" id="WP_046104295.1">
    <property type="nucleotide sequence ID" value="NZ_JZEY01000054.1"/>
</dbReference>
<dbReference type="PATRIC" id="fig|429727.3.peg.1418"/>
<dbReference type="Gene3D" id="6.10.340.10">
    <property type="match status" value="1"/>
</dbReference>
<accession>A0A0F5FL86</accession>
<dbReference type="CDD" id="cd06225">
    <property type="entry name" value="HAMP"/>
    <property type="match status" value="1"/>
</dbReference>
<gene>
    <name evidence="8" type="ORF">VE26_06850</name>
</gene>
<dbReference type="SMART" id="SM00283">
    <property type="entry name" value="MA"/>
    <property type="match status" value="1"/>
</dbReference>
<dbReference type="InterPro" id="IPR051310">
    <property type="entry name" value="MCP_chemotaxis"/>
</dbReference>
<evidence type="ECO:0000313" key="8">
    <source>
        <dbReference type="EMBL" id="KKB09601.1"/>
    </source>
</evidence>
<keyword evidence="2" id="KW-0145">Chemotaxis</keyword>
<comment type="similarity">
    <text evidence="3">Belongs to the methyl-accepting chemotaxis (MCP) protein family.</text>
</comment>
<evidence type="ECO:0000259" key="6">
    <source>
        <dbReference type="PROSITE" id="PS50111"/>
    </source>
</evidence>
<evidence type="ECO:0000256" key="1">
    <source>
        <dbReference type="ARBA" id="ARBA00004370"/>
    </source>
</evidence>
<sequence>MKIRAKVLAVVALMGLASVAIGGIAVFVTLEYKNRMDRLENLADRAHLGERLNRYVTAVVMESRGIYASDTTEQAKPFAEGLMTNLDRIDTVLAEWQPLLSADDQNAFNPVLARAAEFREFRSETARLGRDVDPAQANIQGNNEDNRANRKAFQAEIDAVVQNDVDMFHDVKAGMDTFQQSMLILLASAVVIGLGAGTGAALYVGTAKLSRPVGSLTRSMRELANGDLNAEVRYLDSKDEIGEMARTLQVFRDNARMVAALSEEEKIRARSVADRAGRMEAFQAEFDHAVAAALEGDFTKRLHVDPSEPDLARIAGNVNGLLDNIEGGLGEAGSVLSALAKTDLTQRMNGTHRGAFLDLQTNINTVADTLSEVVTRLRQTSRAVKSATGEILAGANDLSERTTKQAATIEETSAAMEQLAATVSQNADRARNASTTAQVVTRSAEEGGEVMNQASAAMDKITASSLKISNIIGLIDDIAFQTNLLALNASVEAARAGDAGKGFAVVAVEVRRLAQSAATASADIKSLIDTSTGEVGAGTRLVSEAAEKLSNVLEAVRENSALLESIARESREQASAIKEVNVAVRQMDEMTQHNAALVEQTNAAIEQTEAQANELDRIVGVFHTADEDELDRAMLQAERKSAGKKAKSAKTMYLTDGSVALSDWSEF</sequence>
<name>A0A0F5FL86_9HYPH</name>
<keyword evidence="5" id="KW-0812">Transmembrane</keyword>
<dbReference type="GO" id="GO:0004888">
    <property type="term" value="F:transmembrane signaling receptor activity"/>
    <property type="evidence" value="ECO:0007669"/>
    <property type="project" value="TreeGrafter"/>
</dbReference>
<keyword evidence="4" id="KW-0807">Transducer</keyword>
<dbReference type="GO" id="GO:0006935">
    <property type="term" value="P:chemotaxis"/>
    <property type="evidence" value="ECO:0007669"/>
    <property type="project" value="UniProtKB-KW"/>
</dbReference>
<dbReference type="GO" id="GO:0007165">
    <property type="term" value="P:signal transduction"/>
    <property type="evidence" value="ECO:0007669"/>
    <property type="project" value="UniProtKB-KW"/>
</dbReference>
<organism evidence="8 9">
    <name type="scientific">Devosia chinhatensis</name>
    <dbReference type="NCBI Taxonomy" id="429727"/>
    <lineage>
        <taxon>Bacteria</taxon>
        <taxon>Pseudomonadati</taxon>
        <taxon>Pseudomonadota</taxon>
        <taxon>Alphaproteobacteria</taxon>
        <taxon>Hyphomicrobiales</taxon>
        <taxon>Devosiaceae</taxon>
        <taxon>Devosia</taxon>
    </lineage>
</organism>
<dbReference type="CDD" id="cd11386">
    <property type="entry name" value="MCP_signal"/>
    <property type="match status" value="1"/>
</dbReference>
<evidence type="ECO:0000256" key="2">
    <source>
        <dbReference type="ARBA" id="ARBA00022500"/>
    </source>
</evidence>
<dbReference type="SMART" id="SM00304">
    <property type="entry name" value="HAMP"/>
    <property type="match status" value="2"/>
</dbReference>
<comment type="caution">
    <text evidence="8">The sequence shown here is derived from an EMBL/GenBank/DDBJ whole genome shotgun (WGS) entry which is preliminary data.</text>
</comment>
<dbReference type="Proteomes" id="UP000033649">
    <property type="component" value="Unassembled WGS sequence"/>
</dbReference>
<dbReference type="GO" id="GO:0005886">
    <property type="term" value="C:plasma membrane"/>
    <property type="evidence" value="ECO:0007669"/>
    <property type="project" value="TreeGrafter"/>
</dbReference>
<feature type="transmembrane region" description="Helical" evidence="5">
    <location>
        <begin position="6"/>
        <end position="30"/>
    </location>
</feature>
<evidence type="ECO:0000256" key="5">
    <source>
        <dbReference type="SAM" id="Phobius"/>
    </source>
</evidence>
<protein>
    <recommendedName>
        <fullName evidence="10">Chemotaxis protein</fullName>
    </recommendedName>
</protein>
<dbReference type="SUPFAM" id="SSF58104">
    <property type="entry name" value="Methyl-accepting chemotaxis protein (MCP) signaling domain"/>
    <property type="match status" value="1"/>
</dbReference>
<dbReference type="InterPro" id="IPR004089">
    <property type="entry name" value="MCPsignal_dom"/>
</dbReference>
<dbReference type="PROSITE" id="PS50885">
    <property type="entry name" value="HAMP"/>
    <property type="match status" value="2"/>
</dbReference>
<feature type="domain" description="Methyl-accepting transducer" evidence="6">
    <location>
        <begin position="380"/>
        <end position="609"/>
    </location>
</feature>
<proteinExistence type="inferred from homology"/>
<dbReference type="SUPFAM" id="SSF158472">
    <property type="entry name" value="HAMP domain-like"/>
    <property type="match status" value="1"/>
</dbReference>
<keyword evidence="5" id="KW-1133">Transmembrane helix</keyword>
<comment type="subcellular location">
    <subcellularLocation>
        <location evidence="1">Membrane</location>
    </subcellularLocation>
</comment>
<dbReference type="Pfam" id="PF00672">
    <property type="entry name" value="HAMP"/>
    <property type="match status" value="1"/>
</dbReference>
<keyword evidence="9" id="KW-1185">Reference proteome</keyword>
<feature type="domain" description="HAMP" evidence="7">
    <location>
        <begin position="207"/>
        <end position="260"/>
    </location>
</feature>
<evidence type="ECO:0000259" key="7">
    <source>
        <dbReference type="PROSITE" id="PS50885"/>
    </source>
</evidence>
<dbReference type="PANTHER" id="PTHR43531:SF11">
    <property type="entry name" value="METHYL-ACCEPTING CHEMOTAXIS PROTEIN 3"/>
    <property type="match status" value="1"/>
</dbReference>
<evidence type="ECO:0000256" key="3">
    <source>
        <dbReference type="ARBA" id="ARBA00029447"/>
    </source>
</evidence>
<dbReference type="FunFam" id="1.10.287.950:FF:000001">
    <property type="entry name" value="Methyl-accepting chemotaxis sensory transducer"/>
    <property type="match status" value="1"/>
</dbReference>
<reference evidence="8 9" key="1">
    <citation type="submission" date="2015-03" db="EMBL/GenBank/DDBJ databases">
        <authorList>
            <person name="Hassan Y."/>
            <person name="Lepp D."/>
            <person name="Li X.-Z."/>
            <person name="Zhou T."/>
        </authorList>
    </citation>
    <scope>NUCLEOTIDE SEQUENCE [LARGE SCALE GENOMIC DNA]</scope>
    <source>
        <strain evidence="8 9">IPL18</strain>
    </source>
</reference>